<protein>
    <recommendedName>
        <fullName evidence="2">Toxin CcdB</fullName>
    </recommendedName>
    <alternativeName>
        <fullName evidence="7">Cytotoxic protein CcdB</fullName>
    </alternativeName>
    <alternativeName>
        <fullName evidence="6">Protein LetD</fullName>
    </alternativeName>
</protein>
<reference evidence="8 11" key="2">
    <citation type="submission" date="2016-01" db="EMBL/GenBank/DDBJ databases">
        <authorList>
            <person name="Varghese N."/>
        </authorList>
    </citation>
    <scope>NUCLEOTIDE SEQUENCE [LARGE SCALE GENOMIC DNA]</scope>
    <source>
        <strain evidence="8 11">HL-91</strain>
    </source>
</reference>
<gene>
    <name evidence="8" type="ORF">Ga0058931_1303</name>
    <name evidence="9" type="ORF">HLUCCA05_13990</name>
</gene>
<name>A0A0P7WIF8_9RHOB</name>
<dbReference type="SUPFAM" id="SSF50118">
    <property type="entry name" value="Cell growth inhibitor/plasmid maintenance toxic component"/>
    <property type="match status" value="1"/>
</dbReference>
<comment type="caution">
    <text evidence="9">The sequence shown here is derived from an EMBL/GenBank/DDBJ whole genome shotgun (WGS) entry which is preliminary data.</text>
</comment>
<dbReference type="Pfam" id="PF01845">
    <property type="entry name" value="CcdB"/>
    <property type="match status" value="1"/>
</dbReference>
<evidence type="ECO:0000256" key="1">
    <source>
        <dbReference type="ARBA" id="ARBA00005230"/>
    </source>
</evidence>
<dbReference type="STRING" id="1666912.Ga0058931_1303"/>
<evidence type="ECO:0000256" key="3">
    <source>
        <dbReference type="ARBA" id="ARBA00022491"/>
    </source>
</evidence>
<evidence type="ECO:0000256" key="4">
    <source>
        <dbReference type="ARBA" id="ARBA00023015"/>
    </source>
</evidence>
<comment type="similarity">
    <text evidence="1">Belongs to the CcdB toxin family.</text>
</comment>
<evidence type="ECO:0000313" key="8">
    <source>
        <dbReference type="EMBL" id="CUX80736.1"/>
    </source>
</evidence>
<dbReference type="Gene3D" id="2.30.30.110">
    <property type="match status" value="1"/>
</dbReference>
<evidence type="ECO:0000256" key="7">
    <source>
        <dbReference type="ARBA" id="ARBA00033135"/>
    </source>
</evidence>
<keyword evidence="3" id="KW-0678">Repressor</keyword>
<evidence type="ECO:0000256" key="2">
    <source>
        <dbReference type="ARBA" id="ARBA00015075"/>
    </source>
</evidence>
<dbReference type="AlphaFoldDB" id="A0A0P7WIF8"/>
<dbReference type="PATRIC" id="fig|1666912.4.peg.1110"/>
<dbReference type="Proteomes" id="UP000182045">
    <property type="component" value="Unassembled WGS sequence"/>
</dbReference>
<evidence type="ECO:0000313" key="9">
    <source>
        <dbReference type="EMBL" id="KPP90355.1"/>
    </source>
</evidence>
<organism evidence="9 10">
    <name type="scientific">Roseibaca calidilacus</name>
    <dbReference type="NCBI Taxonomy" id="1666912"/>
    <lineage>
        <taxon>Bacteria</taxon>
        <taxon>Pseudomonadati</taxon>
        <taxon>Pseudomonadota</taxon>
        <taxon>Alphaproteobacteria</taxon>
        <taxon>Rhodobacterales</taxon>
        <taxon>Paracoccaceae</taxon>
        <taxon>Roseinatronobacter</taxon>
    </lineage>
</organism>
<dbReference type="GO" id="GO:0006276">
    <property type="term" value="P:plasmid maintenance"/>
    <property type="evidence" value="ECO:0007669"/>
    <property type="project" value="InterPro"/>
</dbReference>
<evidence type="ECO:0000313" key="11">
    <source>
        <dbReference type="Proteomes" id="UP000182045"/>
    </source>
</evidence>
<dbReference type="RefSeq" id="WP_072245617.1">
    <property type="nucleotide sequence ID" value="NZ_FBYC01000004.1"/>
</dbReference>
<dbReference type="InterPro" id="IPR011067">
    <property type="entry name" value="Plasmid_toxin/cell-grow_inhib"/>
</dbReference>
<dbReference type="GO" id="GO:0008657">
    <property type="term" value="F:DNA topoisomerase type II (double strand cut, ATP-hydrolyzing) inhibitor activity"/>
    <property type="evidence" value="ECO:0007669"/>
    <property type="project" value="InterPro"/>
</dbReference>
<dbReference type="EMBL" id="FBYC01000004">
    <property type="protein sequence ID" value="CUX80736.1"/>
    <property type="molecule type" value="Genomic_DNA"/>
</dbReference>
<dbReference type="EMBL" id="LJSG01000018">
    <property type="protein sequence ID" value="KPP90355.1"/>
    <property type="molecule type" value="Genomic_DNA"/>
</dbReference>
<keyword evidence="11" id="KW-1185">Reference proteome</keyword>
<accession>A0A0P7WIF8</accession>
<dbReference type="Proteomes" id="UP000050413">
    <property type="component" value="Unassembled WGS sequence"/>
</dbReference>
<keyword evidence="5" id="KW-0804">Transcription</keyword>
<dbReference type="InterPro" id="IPR002712">
    <property type="entry name" value="CcdB"/>
</dbReference>
<keyword evidence="4" id="KW-0805">Transcription regulation</keyword>
<evidence type="ECO:0000256" key="5">
    <source>
        <dbReference type="ARBA" id="ARBA00023163"/>
    </source>
</evidence>
<sequence length="99" mass="10846">MAQYDVFQNPDGSGYLLDVQSDLLGELSTRLVIPLLPASQAPKPATRLNPIMRIGDEPHIMVTQFMAAVPERLLTSHVTRAAAMRDDITAAIDMLTHGF</sequence>
<evidence type="ECO:0000313" key="10">
    <source>
        <dbReference type="Proteomes" id="UP000050413"/>
    </source>
</evidence>
<reference evidence="9 10" key="1">
    <citation type="submission" date="2015-09" db="EMBL/GenBank/DDBJ databases">
        <title>Identification and resolution of microdiversity through metagenomic sequencing of parallel consortia.</title>
        <authorList>
            <person name="Nelson W.C."/>
            <person name="Romine M.F."/>
            <person name="Lindemann S.R."/>
        </authorList>
    </citation>
    <scope>NUCLEOTIDE SEQUENCE [LARGE SCALE GENOMIC DNA]</scope>
    <source>
        <strain evidence="9">HL-91</strain>
    </source>
</reference>
<proteinExistence type="inferred from homology"/>
<dbReference type="OrthoDB" id="9813510at2"/>
<evidence type="ECO:0000256" key="6">
    <source>
        <dbReference type="ARBA" id="ARBA00029628"/>
    </source>
</evidence>